<dbReference type="OrthoDB" id="9806903at2"/>
<evidence type="ECO:0000256" key="1">
    <source>
        <dbReference type="ARBA" id="ARBA00006914"/>
    </source>
</evidence>
<dbReference type="EC" id="3.4.24.-" evidence="5"/>
<organism evidence="5 6">
    <name type="scientific">Gimesia algae</name>
    <dbReference type="NCBI Taxonomy" id="2527971"/>
    <lineage>
        <taxon>Bacteria</taxon>
        <taxon>Pseudomonadati</taxon>
        <taxon>Planctomycetota</taxon>
        <taxon>Planctomycetia</taxon>
        <taxon>Planctomycetales</taxon>
        <taxon>Planctomycetaceae</taxon>
        <taxon>Gimesia</taxon>
    </lineage>
</organism>
<proteinExistence type="inferred from homology"/>
<accession>A0A517VBR5</accession>
<name>A0A517VBR5_9PLAN</name>
<dbReference type="GO" id="GO:0008237">
    <property type="term" value="F:metallopeptidase activity"/>
    <property type="evidence" value="ECO:0007669"/>
    <property type="project" value="UniProtKB-KW"/>
</dbReference>
<dbReference type="AlphaFoldDB" id="A0A517VBR5"/>
<dbReference type="Gene3D" id="3.40.50.300">
    <property type="entry name" value="P-loop containing nucleotide triphosphate hydrolases"/>
    <property type="match status" value="1"/>
</dbReference>
<dbReference type="RefSeq" id="WP_145226407.1">
    <property type="nucleotide sequence ID" value="NZ_CP036343.1"/>
</dbReference>
<keyword evidence="2" id="KW-0547">Nucleotide-binding</keyword>
<sequence length="713" mass="80369">MELNDRYVTAAVAWVRALLVERMRVSHPPKPRRRKYRLLSWLWGRRNSKDSVDAMSVTSEPPAASVSVAEATAMLDAAKAELQAAGFRSALSQLSHQFQLSAFEESILLLCLAFELDTQIGWMCGQIQDQTVYSCPNFGLAMSLFNQPQWQIESEWIAIPPGRPLRKCRLVDFRHSTGTPVFGEELQLEETILHYLRGVQSVDVRLAFSATPFTKTGAGLSPSQKSSLDHALQTICSTSTSSVVVQLLGSNPEESLRFACALARRIQLKLFGMPLERLPASALDLEDFAQLWQRDSTLFDLVLTLDAQQTGGATEPVSSSRVRQLLEQVQTPVFIITRERLDLPGAGDICIDVTAPAVTEQYDVWKKALPADLDDRLQLAGELSWQFTLDHRTIQNVIDDVTGQAKVPTHSEIARLIRRACRERTRPRLEGLAQRIEIKSTWSDLVLEADSEAILKQLCGQVRHRWCVYNEWGMIDHMNRGLGISALFAGKSGTGKTMAAEVLAKELDLDLYRVDLSSVVNKYIGETEKHLRRLFDAFESCGAILFFDECDALFGKRSEVKDSHDRYANIEINYLLQRLESYRGLVILATNNRNALDTAFLRRLRFAVTFEMPAFDQRLQIWKQILPQEPAKGEDSAIPISSLDYERLAQFHFSGGNIQNVVLNSAFRAASRPKHKRVTMEDLLKSAKDEYLKLERPINESDFQYSEAEEVAA</sequence>
<keyword evidence="3" id="KW-0067">ATP-binding</keyword>
<dbReference type="InterPro" id="IPR050221">
    <property type="entry name" value="26S_Proteasome_ATPase"/>
</dbReference>
<dbReference type="Pfam" id="PF00004">
    <property type="entry name" value="AAA"/>
    <property type="match status" value="1"/>
</dbReference>
<dbReference type="InterPro" id="IPR003959">
    <property type="entry name" value="ATPase_AAA_core"/>
</dbReference>
<keyword evidence="5" id="KW-0645">Protease</keyword>
<dbReference type="Proteomes" id="UP000316855">
    <property type="component" value="Chromosome"/>
</dbReference>
<evidence type="ECO:0000313" key="6">
    <source>
        <dbReference type="Proteomes" id="UP000316855"/>
    </source>
</evidence>
<reference evidence="5 6" key="1">
    <citation type="submission" date="2019-02" db="EMBL/GenBank/DDBJ databases">
        <title>Deep-cultivation of Planctomycetes and their phenomic and genomic characterization uncovers novel biology.</title>
        <authorList>
            <person name="Wiegand S."/>
            <person name="Jogler M."/>
            <person name="Boedeker C."/>
            <person name="Pinto D."/>
            <person name="Vollmers J."/>
            <person name="Rivas-Marin E."/>
            <person name="Kohn T."/>
            <person name="Peeters S.H."/>
            <person name="Heuer A."/>
            <person name="Rast P."/>
            <person name="Oberbeckmann S."/>
            <person name="Bunk B."/>
            <person name="Jeske O."/>
            <person name="Meyerdierks A."/>
            <person name="Storesund J.E."/>
            <person name="Kallscheuer N."/>
            <person name="Luecker S."/>
            <person name="Lage O.M."/>
            <person name="Pohl T."/>
            <person name="Merkel B.J."/>
            <person name="Hornburger P."/>
            <person name="Mueller R.-W."/>
            <person name="Bruemmer F."/>
            <person name="Labrenz M."/>
            <person name="Spormann A.M."/>
            <person name="Op den Camp H."/>
            <person name="Overmann J."/>
            <person name="Amann R."/>
            <person name="Jetten M.S.M."/>
            <person name="Mascher T."/>
            <person name="Medema M.H."/>
            <person name="Devos D.P."/>
            <person name="Kaster A.-K."/>
            <person name="Ovreas L."/>
            <person name="Rohde M."/>
            <person name="Galperin M.Y."/>
            <person name="Jogler C."/>
        </authorList>
    </citation>
    <scope>NUCLEOTIDE SEQUENCE [LARGE SCALE GENOMIC DNA]</scope>
    <source>
        <strain evidence="5 6">Pan161</strain>
    </source>
</reference>
<dbReference type="Pfam" id="PF22977">
    <property type="entry name" value="WHD"/>
    <property type="match status" value="1"/>
</dbReference>
<evidence type="ECO:0000256" key="2">
    <source>
        <dbReference type="ARBA" id="ARBA00022741"/>
    </source>
</evidence>
<keyword evidence="5" id="KW-0482">Metalloprotease</keyword>
<dbReference type="InterPro" id="IPR054472">
    <property type="entry name" value="WHD"/>
</dbReference>
<gene>
    <name evidence="5" type="primary">ftsH_2</name>
    <name evidence="5" type="ORF">Pan161_21040</name>
</gene>
<evidence type="ECO:0000313" key="5">
    <source>
        <dbReference type="EMBL" id="QDT90452.1"/>
    </source>
</evidence>
<dbReference type="PANTHER" id="PTHR23073">
    <property type="entry name" value="26S PROTEASOME REGULATORY SUBUNIT"/>
    <property type="match status" value="1"/>
</dbReference>
<evidence type="ECO:0000259" key="4">
    <source>
        <dbReference type="SMART" id="SM00382"/>
    </source>
</evidence>
<comment type="similarity">
    <text evidence="1">Belongs to the AAA ATPase family.</text>
</comment>
<dbReference type="GO" id="GO:0005524">
    <property type="term" value="F:ATP binding"/>
    <property type="evidence" value="ECO:0007669"/>
    <property type="project" value="UniProtKB-KW"/>
</dbReference>
<dbReference type="InterPro" id="IPR003593">
    <property type="entry name" value="AAA+_ATPase"/>
</dbReference>
<dbReference type="SUPFAM" id="SSF52540">
    <property type="entry name" value="P-loop containing nucleoside triphosphate hydrolases"/>
    <property type="match status" value="1"/>
</dbReference>
<dbReference type="InterPro" id="IPR027417">
    <property type="entry name" value="P-loop_NTPase"/>
</dbReference>
<evidence type="ECO:0000256" key="3">
    <source>
        <dbReference type="ARBA" id="ARBA00022840"/>
    </source>
</evidence>
<protein>
    <submittedName>
        <fullName evidence="5">ATP-dependent zinc metalloprotease FtsH</fullName>
        <ecNumber evidence="5">3.4.24.-</ecNumber>
    </submittedName>
</protein>
<dbReference type="CDD" id="cd19481">
    <property type="entry name" value="RecA-like_protease"/>
    <property type="match status" value="1"/>
</dbReference>
<keyword evidence="6" id="KW-1185">Reference proteome</keyword>
<dbReference type="EMBL" id="CP036343">
    <property type="protein sequence ID" value="QDT90452.1"/>
    <property type="molecule type" value="Genomic_DNA"/>
</dbReference>
<feature type="domain" description="AAA+ ATPase" evidence="4">
    <location>
        <begin position="482"/>
        <end position="616"/>
    </location>
</feature>
<dbReference type="KEGG" id="gax:Pan161_21040"/>
<keyword evidence="5" id="KW-0378">Hydrolase</keyword>
<dbReference type="GO" id="GO:0006508">
    <property type="term" value="P:proteolysis"/>
    <property type="evidence" value="ECO:0007669"/>
    <property type="project" value="UniProtKB-KW"/>
</dbReference>
<dbReference type="SMART" id="SM00382">
    <property type="entry name" value="AAA"/>
    <property type="match status" value="1"/>
</dbReference>
<dbReference type="GO" id="GO:0016887">
    <property type="term" value="F:ATP hydrolysis activity"/>
    <property type="evidence" value="ECO:0007669"/>
    <property type="project" value="InterPro"/>
</dbReference>